<dbReference type="Gramene" id="CDF32631">
    <property type="protein sequence ID" value="CDF32631"/>
    <property type="gene ID" value="CHC_T00001516001"/>
</dbReference>
<evidence type="ECO:0000313" key="1">
    <source>
        <dbReference type="EMBL" id="CDF32631.1"/>
    </source>
</evidence>
<dbReference type="EMBL" id="HG001531">
    <property type="protein sequence ID" value="CDF32631.1"/>
    <property type="molecule type" value="Genomic_DNA"/>
</dbReference>
<proteinExistence type="predicted"/>
<dbReference type="RefSeq" id="XP_005712402.1">
    <property type="nucleotide sequence ID" value="XM_005712345.1"/>
</dbReference>
<keyword evidence="2" id="KW-1185">Reference proteome</keyword>
<name>R7Q5I4_CHOCR</name>
<accession>R7Q5I4</accession>
<evidence type="ECO:0000313" key="2">
    <source>
        <dbReference type="Proteomes" id="UP000012073"/>
    </source>
</evidence>
<dbReference type="GeneID" id="17320119"/>
<reference evidence="2" key="1">
    <citation type="journal article" date="2013" name="Proc. Natl. Acad. Sci. U.S.A.">
        <title>Genome structure and metabolic features in the red seaweed Chondrus crispus shed light on evolution of the Archaeplastida.</title>
        <authorList>
            <person name="Collen J."/>
            <person name="Porcel B."/>
            <person name="Carre W."/>
            <person name="Ball S.G."/>
            <person name="Chaparro C."/>
            <person name="Tonon T."/>
            <person name="Barbeyron T."/>
            <person name="Michel G."/>
            <person name="Noel B."/>
            <person name="Valentin K."/>
            <person name="Elias M."/>
            <person name="Artiguenave F."/>
            <person name="Arun A."/>
            <person name="Aury J.M."/>
            <person name="Barbosa-Neto J.F."/>
            <person name="Bothwell J.H."/>
            <person name="Bouget F.Y."/>
            <person name="Brillet L."/>
            <person name="Cabello-Hurtado F."/>
            <person name="Capella-Gutierrez S."/>
            <person name="Charrier B."/>
            <person name="Cladiere L."/>
            <person name="Cock J.M."/>
            <person name="Coelho S.M."/>
            <person name="Colleoni C."/>
            <person name="Czjzek M."/>
            <person name="Da Silva C."/>
            <person name="Delage L."/>
            <person name="Denoeud F."/>
            <person name="Deschamps P."/>
            <person name="Dittami S.M."/>
            <person name="Gabaldon T."/>
            <person name="Gachon C.M."/>
            <person name="Groisillier A."/>
            <person name="Herve C."/>
            <person name="Jabbari K."/>
            <person name="Katinka M."/>
            <person name="Kloareg B."/>
            <person name="Kowalczyk N."/>
            <person name="Labadie K."/>
            <person name="Leblanc C."/>
            <person name="Lopez P.J."/>
            <person name="McLachlan D.H."/>
            <person name="Meslet-Cladiere L."/>
            <person name="Moustafa A."/>
            <person name="Nehr Z."/>
            <person name="Nyvall Collen P."/>
            <person name="Panaud O."/>
            <person name="Partensky F."/>
            <person name="Poulain J."/>
            <person name="Rensing S.A."/>
            <person name="Rousvoal S."/>
            <person name="Samson G."/>
            <person name="Symeonidi A."/>
            <person name="Weissenbach J."/>
            <person name="Zambounis A."/>
            <person name="Wincker P."/>
            <person name="Boyen C."/>
        </authorList>
    </citation>
    <scope>NUCLEOTIDE SEQUENCE [LARGE SCALE GENOMIC DNA]</scope>
    <source>
        <strain evidence="2">cv. Stackhouse</strain>
    </source>
</reference>
<dbReference type="KEGG" id="ccp:CHC_T00001516001"/>
<organism evidence="1 2">
    <name type="scientific">Chondrus crispus</name>
    <name type="common">Carrageen Irish moss</name>
    <name type="synonym">Polymorpha crispa</name>
    <dbReference type="NCBI Taxonomy" id="2769"/>
    <lineage>
        <taxon>Eukaryota</taxon>
        <taxon>Rhodophyta</taxon>
        <taxon>Florideophyceae</taxon>
        <taxon>Rhodymeniophycidae</taxon>
        <taxon>Gigartinales</taxon>
        <taxon>Gigartinaceae</taxon>
        <taxon>Chondrus</taxon>
    </lineage>
</organism>
<gene>
    <name evidence="1" type="ORF">CHC_T00001516001</name>
</gene>
<sequence>MILLEAIRYLNFAKTADSFESKVQLYAVFESFWGRRRQPFVGSNRFMRIKGCVVSQEGRSSGSRLHSEEIYCPYGSLGALPILCLSSLNPFSCDISD</sequence>
<dbReference type="AlphaFoldDB" id="R7Q5I4"/>
<dbReference type="Proteomes" id="UP000012073">
    <property type="component" value="Unassembled WGS sequence"/>
</dbReference>
<protein>
    <submittedName>
        <fullName evidence="1">Uncharacterized protein</fullName>
    </submittedName>
</protein>